<comment type="caution">
    <text evidence="2">The sequence shown here is derived from an EMBL/GenBank/DDBJ whole genome shotgun (WGS) entry which is preliminary data.</text>
</comment>
<keyword evidence="3" id="KW-1185">Reference proteome</keyword>
<gene>
    <name evidence="2" type="ORF">TIFTF001_041949</name>
</gene>
<dbReference type="Proteomes" id="UP001187192">
    <property type="component" value="Unassembled WGS sequence"/>
</dbReference>
<protein>
    <submittedName>
        <fullName evidence="2">Uncharacterized protein</fullName>
    </submittedName>
</protein>
<name>A0AA87ZCM5_FICCA</name>
<accession>A0AA87ZCM5</accession>
<sequence length="74" mass="9066">MGTGHRRLQLRRTQQRQPHCRLSSRSSASLQGDVELQQRIKRKRGKRERERRYDKLAELWRRERKTLEWVGGRL</sequence>
<evidence type="ECO:0000313" key="3">
    <source>
        <dbReference type="Proteomes" id="UP001187192"/>
    </source>
</evidence>
<proteinExistence type="predicted"/>
<reference evidence="2" key="1">
    <citation type="submission" date="2023-07" db="EMBL/GenBank/DDBJ databases">
        <title>draft genome sequence of fig (Ficus carica).</title>
        <authorList>
            <person name="Takahashi T."/>
            <person name="Nishimura K."/>
        </authorList>
    </citation>
    <scope>NUCLEOTIDE SEQUENCE</scope>
</reference>
<feature type="region of interest" description="Disordered" evidence="1">
    <location>
        <begin position="1"/>
        <end position="48"/>
    </location>
</feature>
<evidence type="ECO:0000313" key="2">
    <source>
        <dbReference type="EMBL" id="GMN33768.1"/>
    </source>
</evidence>
<organism evidence="2 3">
    <name type="scientific">Ficus carica</name>
    <name type="common">Common fig</name>
    <dbReference type="NCBI Taxonomy" id="3494"/>
    <lineage>
        <taxon>Eukaryota</taxon>
        <taxon>Viridiplantae</taxon>
        <taxon>Streptophyta</taxon>
        <taxon>Embryophyta</taxon>
        <taxon>Tracheophyta</taxon>
        <taxon>Spermatophyta</taxon>
        <taxon>Magnoliopsida</taxon>
        <taxon>eudicotyledons</taxon>
        <taxon>Gunneridae</taxon>
        <taxon>Pentapetalae</taxon>
        <taxon>rosids</taxon>
        <taxon>fabids</taxon>
        <taxon>Rosales</taxon>
        <taxon>Moraceae</taxon>
        <taxon>Ficeae</taxon>
        <taxon>Ficus</taxon>
    </lineage>
</organism>
<feature type="compositionally biased region" description="Basic residues" evidence="1">
    <location>
        <begin position="1"/>
        <end position="14"/>
    </location>
</feature>
<dbReference type="AlphaFoldDB" id="A0AA87ZCM5"/>
<evidence type="ECO:0000256" key="1">
    <source>
        <dbReference type="SAM" id="MobiDB-lite"/>
    </source>
</evidence>
<dbReference type="EMBL" id="BTGU01002082">
    <property type="protein sequence ID" value="GMN33768.1"/>
    <property type="molecule type" value="Genomic_DNA"/>
</dbReference>